<gene>
    <name evidence="2" type="ORF">BC008_00780</name>
    <name evidence="1" type="ORF">BC008_13915</name>
</gene>
<evidence type="ECO:0000313" key="1">
    <source>
        <dbReference type="EMBL" id="KST63556.1"/>
    </source>
</evidence>
<sequence length="111" mass="12905">MMDRLFRKPINFLQGVVVFLFVITNSPAQGQIKQEYLPQSQSNQILQLDGNVNKPVQFRIKKFEFKAIPSPIYEDELMYKLPFLRSLAKTISLKNSFTVLRKVIFNVLPTV</sequence>
<evidence type="ECO:0000313" key="3">
    <source>
        <dbReference type="Proteomes" id="UP000053372"/>
    </source>
</evidence>
<dbReference type="Proteomes" id="UP000053372">
    <property type="component" value="Unassembled WGS sequence"/>
</dbReference>
<accession>A0A0V7ZG37</accession>
<dbReference type="AlphaFoldDB" id="A0A0V7ZG37"/>
<keyword evidence="3" id="KW-1185">Reference proteome</keyword>
<proteinExistence type="predicted"/>
<dbReference type="EMBL" id="LMTZ01000137">
    <property type="protein sequence ID" value="KST63556.1"/>
    <property type="molecule type" value="Genomic_DNA"/>
</dbReference>
<reference evidence="1 3" key="1">
    <citation type="journal article" date="2015" name="Genome Announc.">
        <title>Draft Genome of the Euendolithic (true boring) Cyanobacterium Mastigocoleus testarum strain BC008.</title>
        <authorList>
            <person name="Guida B.S."/>
            <person name="Garcia-Pichel F."/>
        </authorList>
    </citation>
    <scope>NUCLEOTIDE SEQUENCE [LARGE SCALE GENOMIC DNA]</scope>
    <source>
        <strain evidence="1 3">BC008</strain>
    </source>
</reference>
<organism evidence="1 3">
    <name type="scientific">Mastigocoleus testarum BC008</name>
    <dbReference type="NCBI Taxonomy" id="371196"/>
    <lineage>
        <taxon>Bacteria</taxon>
        <taxon>Bacillati</taxon>
        <taxon>Cyanobacteriota</taxon>
        <taxon>Cyanophyceae</taxon>
        <taxon>Nostocales</taxon>
        <taxon>Hapalosiphonaceae</taxon>
        <taxon>Mastigocoleus</taxon>
    </lineage>
</organism>
<comment type="caution">
    <text evidence="1">The sequence shown here is derived from an EMBL/GenBank/DDBJ whole genome shotgun (WGS) entry which is preliminary data.</text>
</comment>
<name>A0A0V7ZG37_9CYAN</name>
<protein>
    <submittedName>
        <fullName evidence="1">Uncharacterized protein</fullName>
    </submittedName>
</protein>
<dbReference type="EMBL" id="LMTZ01000065">
    <property type="protein sequence ID" value="KST68437.1"/>
    <property type="molecule type" value="Genomic_DNA"/>
</dbReference>
<evidence type="ECO:0000313" key="2">
    <source>
        <dbReference type="EMBL" id="KST68437.1"/>
    </source>
</evidence>